<gene>
    <name evidence="2" type="ORF">E2C01_038886</name>
</gene>
<keyword evidence="3" id="KW-1185">Reference proteome</keyword>
<protein>
    <submittedName>
        <fullName evidence="2">Uncharacterized protein</fullName>
    </submittedName>
</protein>
<sequence length="70" mass="7946">MKEHQLNSKAPHSTQHPRRPLSTPSPPLPFTAPVHIHNLARYGVSLRLLSSECITNQTTRTRQWTLGQHS</sequence>
<evidence type="ECO:0000256" key="1">
    <source>
        <dbReference type="SAM" id="MobiDB-lite"/>
    </source>
</evidence>
<dbReference type="AlphaFoldDB" id="A0A5B7FIC7"/>
<name>A0A5B7FIC7_PORTR</name>
<comment type="caution">
    <text evidence="2">The sequence shown here is derived from an EMBL/GenBank/DDBJ whole genome shotgun (WGS) entry which is preliminary data.</text>
</comment>
<dbReference type="EMBL" id="VSRR010006618">
    <property type="protein sequence ID" value="MPC45196.1"/>
    <property type="molecule type" value="Genomic_DNA"/>
</dbReference>
<organism evidence="2 3">
    <name type="scientific">Portunus trituberculatus</name>
    <name type="common">Swimming crab</name>
    <name type="synonym">Neptunus trituberculatus</name>
    <dbReference type="NCBI Taxonomy" id="210409"/>
    <lineage>
        <taxon>Eukaryota</taxon>
        <taxon>Metazoa</taxon>
        <taxon>Ecdysozoa</taxon>
        <taxon>Arthropoda</taxon>
        <taxon>Crustacea</taxon>
        <taxon>Multicrustacea</taxon>
        <taxon>Malacostraca</taxon>
        <taxon>Eumalacostraca</taxon>
        <taxon>Eucarida</taxon>
        <taxon>Decapoda</taxon>
        <taxon>Pleocyemata</taxon>
        <taxon>Brachyura</taxon>
        <taxon>Eubrachyura</taxon>
        <taxon>Portunoidea</taxon>
        <taxon>Portunidae</taxon>
        <taxon>Portuninae</taxon>
        <taxon>Portunus</taxon>
    </lineage>
</organism>
<proteinExistence type="predicted"/>
<reference evidence="2 3" key="1">
    <citation type="submission" date="2019-05" db="EMBL/GenBank/DDBJ databases">
        <title>Another draft genome of Portunus trituberculatus and its Hox gene families provides insights of decapod evolution.</title>
        <authorList>
            <person name="Jeong J.-H."/>
            <person name="Song I."/>
            <person name="Kim S."/>
            <person name="Choi T."/>
            <person name="Kim D."/>
            <person name="Ryu S."/>
            <person name="Kim W."/>
        </authorList>
    </citation>
    <scope>NUCLEOTIDE SEQUENCE [LARGE SCALE GENOMIC DNA]</scope>
    <source>
        <tissue evidence="2">Muscle</tissue>
    </source>
</reference>
<feature type="region of interest" description="Disordered" evidence="1">
    <location>
        <begin position="1"/>
        <end position="30"/>
    </location>
</feature>
<accession>A0A5B7FIC7</accession>
<dbReference type="Proteomes" id="UP000324222">
    <property type="component" value="Unassembled WGS sequence"/>
</dbReference>
<evidence type="ECO:0000313" key="3">
    <source>
        <dbReference type="Proteomes" id="UP000324222"/>
    </source>
</evidence>
<evidence type="ECO:0000313" key="2">
    <source>
        <dbReference type="EMBL" id="MPC45196.1"/>
    </source>
</evidence>